<sequence>MGSNSKWCSAGFSLRSSPVPHIKDCTDRHDCDAIMFADYIKIWKTISIVNDVGHLRIHRTETGELVHGASITSSDSHPQFPHCPRARTYRMRLIDHMRIQESGIHCDANTSNTCCAPINTSHSPPMSATTNTSTGAPPYPRIRTAQTYRA</sequence>
<dbReference type="AlphaFoldDB" id="A0A183SBU1"/>
<accession>A0A183SBU1</accession>
<evidence type="ECO:0000313" key="4">
    <source>
        <dbReference type="WBParaSite" id="SSLN_0000175201-mRNA-1"/>
    </source>
</evidence>
<dbReference type="EMBL" id="UYSU01005470">
    <property type="protein sequence ID" value="VDL88074.1"/>
    <property type="molecule type" value="Genomic_DNA"/>
</dbReference>
<gene>
    <name evidence="2" type="ORF">SSLN_LOCUS1689</name>
</gene>
<evidence type="ECO:0000313" key="2">
    <source>
        <dbReference type="EMBL" id="VDL88074.1"/>
    </source>
</evidence>
<dbReference type="WBParaSite" id="SSLN_0000175201-mRNA-1">
    <property type="protein sequence ID" value="SSLN_0000175201-mRNA-1"/>
    <property type="gene ID" value="SSLN_0000175201"/>
</dbReference>
<reference evidence="4" key="1">
    <citation type="submission" date="2016-06" db="UniProtKB">
        <authorList>
            <consortium name="WormBaseParasite"/>
        </authorList>
    </citation>
    <scope>IDENTIFICATION</scope>
</reference>
<evidence type="ECO:0000256" key="1">
    <source>
        <dbReference type="SAM" id="MobiDB-lite"/>
    </source>
</evidence>
<organism evidence="4">
    <name type="scientific">Schistocephalus solidus</name>
    <name type="common">Tapeworm</name>
    <dbReference type="NCBI Taxonomy" id="70667"/>
    <lineage>
        <taxon>Eukaryota</taxon>
        <taxon>Metazoa</taxon>
        <taxon>Spiralia</taxon>
        <taxon>Lophotrochozoa</taxon>
        <taxon>Platyhelminthes</taxon>
        <taxon>Cestoda</taxon>
        <taxon>Eucestoda</taxon>
        <taxon>Diphyllobothriidea</taxon>
        <taxon>Diphyllobothriidae</taxon>
        <taxon>Schistocephalus</taxon>
    </lineage>
</organism>
<keyword evidence="3" id="KW-1185">Reference proteome</keyword>
<proteinExistence type="predicted"/>
<dbReference type="Proteomes" id="UP000275846">
    <property type="component" value="Unassembled WGS sequence"/>
</dbReference>
<protein>
    <submittedName>
        <fullName evidence="2 4">Uncharacterized protein</fullName>
    </submittedName>
</protein>
<evidence type="ECO:0000313" key="3">
    <source>
        <dbReference type="Proteomes" id="UP000275846"/>
    </source>
</evidence>
<feature type="region of interest" description="Disordered" evidence="1">
    <location>
        <begin position="121"/>
        <end position="150"/>
    </location>
</feature>
<name>A0A183SBU1_SCHSO</name>
<feature type="compositionally biased region" description="Polar residues" evidence="1">
    <location>
        <begin position="121"/>
        <end position="135"/>
    </location>
</feature>
<reference evidence="2 3" key="2">
    <citation type="submission" date="2018-11" db="EMBL/GenBank/DDBJ databases">
        <authorList>
            <consortium name="Pathogen Informatics"/>
        </authorList>
    </citation>
    <scope>NUCLEOTIDE SEQUENCE [LARGE SCALE GENOMIC DNA]</scope>
    <source>
        <strain evidence="2 3">NST_G2</strain>
    </source>
</reference>